<evidence type="ECO:0000313" key="2">
    <source>
        <dbReference type="Proteomes" id="UP000005514"/>
    </source>
</evidence>
<comment type="caution">
    <text evidence="1">The sequence shown here is derived from an EMBL/GenBank/DDBJ whole genome shotgun (WGS) entry which is preliminary data.</text>
</comment>
<name>A0AB33XFB8_HELPX</name>
<proteinExistence type="predicted"/>
<dbReference type="Proteomes" id="UP000005514">
    <property type="component" value="Unassembled WGS sequence"/>
</dbReference>
<accession>A0AB33XFB8</accession>
<gene>
    <name evidence="1" type="ORF">HPHPH42_1682</name>
</gene>
<dbReference type="AlphaFoldDB" id="A0AB33XFB8"/>
<protein>
    <submittedName>
        <fullName evidence="1">Uncharacterized protein</fullName>
    </submittedName>
</protein>
<dbReference type="EMBL" id="AKON01000017">
    <property type="protein sequence ID" value="EJB60324.1"/>
    <property type="molecule type" value="Genomic_DNA"/>
</dbReference>
<evidence type="ECO:0000313" key="1">
    <source>
        <dbReference type="EMBL" id="EJB60324.1"/>
    </source>
</evidence>
<sequence>MNEKRLMKKRFIHSFSNPTTPLKTHTSKAFYCFIPSIHAPTTVTNYY</sequence>
<organism evidence="1 2">
    <name type="scientific">Helicobacter pylori Hp H-42</name>
    <dbReference type="NCBI Taxonomy" id="992047"/>
    <lineage>
        <taxon>Bacteria</taxon>
        <taxon>Pseudomonadati</taxon>
        <taxon>Campylobacterota</taxon>
        <taxon>Epsilonproteobacteria</taxon>
        <taxon>Campylobacterales</taxon>
        <taxon>Helicobacteraceae</taxon>
        <taxon>Helicobacter</taxon>
    </lineage>
</organism>
<reference evidence="1 2" key="1">
    <citation type="submission" date="2012-04" db="EMBL/GenBank/DDBJ databases">
        <title>Genome sequence of Helicobacter pylori Hp H-42.</title>
        <authorList>
            <person name="Blanchard T.G."/>
            <person name="Czinn S.J."/>
            <person name="McCracken C."/>
            <person name="Abolude K."/>
            <person name="Maroo A."/>
            <person name="Santana-Cruz I."/>
            <person name="Tallon L.J."/>
            <person name="Ficke F.W.F."/>
        </authorList>
    </citation>
    <scope>NUCLEOTIDE SEQUENCE [LARGE SCALE GENOMIC DNA]</scope>
    <source>
        <strain evidence="1 2">Hp H-42</strain>
    </source>
</reference>